<evidence type="ECO:0000256" key="4">
    <source>
        <dbReference type="ARBA" id="ARBA00023163"/>
    </source>
</evidence>
<dbReference type="OrthoDB" id="8885940at2"/>
<dbReference type="Pfam" id="PF03466">
    <property type="entry name" value="LysR_substrate"/>
    <property type="match status" value="1"/>
</dbReference>
<dbReference type="SUPFAM" id="SSF46785">
    <property type="entry name" value="Winged helix' DNA-binding domain"/>
    <property type="match status" value="1"/>
</dbReference>
<dbReference type="InterPro" id="IPR005119">
    <property type="entry name" value="LysR_subst-bd"/>
</dbReference>
<dbReference type="PROSITE" id="PS50931">
    <property type="entry name" value="HTH_LYSR"/>
    <property type="match status" value="1"/>
</dbReference>
<keyword evidence="7" id="KW-1185">Reference proteome</keyword>
<keyword evidence="2" id="KW-0805">Transcription regulation</keyword>
<keyword evidence="4" id="KW-0804">Transcription</keyword>
<name>B8CUJ1_SHEPW</name>
<dbReference type="InterPro" id="IPR036390">
    <property type="entry name" value="WH_DNA-bd_sf"/>
</dbReference>
<organism evidence="6 7">
    <name type="scientific">Shewanella piezotolerans (strain WP3 / JCM 13877)</name>
    <dbReference type="NCBI Taxonomy" id="225849"/>
    <lineage>
        <taxon>Bacteria</taxon>
        <taxon>Pseudomonadati</taxon>
        <taxon>Pseudomonadota</taxon>
        <taxon>Gammaproteobacteria</taxon>
        <taxon>Alteromonadales</taxon>
        <taxon>Shewanellaceae</taxon>
        <taxon>Shewanella</taxon>
    </lineage>
</organism>
<accession>B8CUJ1</accession>
<protein>
    <submittedName>
        <fullName evidence="6">Transcriptional Regulator, LysR family</fullName>
    </submittedName>
</protein>
<dbReference type="RefSeq" id="WP_020914513.1">
    <property type="nucleotide sequence ID" value="NC_011566.1"/>
</dbReference>
<gene>
    <name evidence="6" type="ordered locus">swp_4540</name>
</gene>
<evidence type="ECO:0000256" key="3">
    <source>
        <dbReference type="ARBA" id="ARBA00023125"/>
    </source>
</evidence>
<keyword evidence="3" id="KW-0238">DNA-binding</keyword>
<evidence type="ECO:0000256" key="1">
    <source>
        <dbReference type="ARBA" id="ARBA00009437"/>
    </source>
</evidence>
<dbReference type="InterPro" id="IPR000847">
    <property type="entry name" value="LysR_HTH_N"/>
</dbReference>
<dbReference type="GO" id="GO:0000976">
    <property type="term" value="F:transcription cis-regulatory region binding"/>
    <property type="evidence" value="ECO:0007669"/>
    <property type="project" value="TreeGrafter"/>
</dbReference>
<sequence>MLVTPERLTYLVLVADKGSFSAAGREMGVSPSAVAQVIQNMEIDLNIVLFDRVAGKAPQLTAVGKAMYLQALEVIPRLQAMEKRAQAFQAGIEDKLNIAVYGFTLFPTYVEKIAALSNRFPELIINLMDVEDITALSADDVNAADIIIAPTQLKQRHGYDTQIIDQLDWLVVASPSHPLAKLKSRLTYQDLISHRQVITAENLFAEKHLVESLRLSPNLLYCSQFYQIESMLLNGLGFALFPSHLAEKHFAANALVELKMEDSEQQPGWPIELVWSPSLGPAGRWFVEQFVEL</sequence>
<dbReference type="Gene3D" id="3.40.190.290">
    <property type="match status" value="1"/>
</dbReference>
<dbReference type="Gene3D" id="1.10.10.10">
    <property type="entry name" value="Winged helix-like DNA-binding domain superfamily/Winged helix DNA-binding domain"/>
    <property type="match status" value="1"/>
</dbReference>
<comment type="similarity">
    <text evidence="1">Belongs to the LysR transcriptional regulatory family.</text>
</comment>
<evidence type="ECO:0000313" key="6">
    <source>
        <dbReference type="EMBL" id="ACJ31183.1"/>
    </source>
</evidence>
<dbReference type="HOGENOM" id="CLU_039613_35_0_6"/>
<feature type="domain" description="HTH lysR-type" evidence="5">
    <location>
        <begin position="3"/>
        <end position="61"/>
    </location>
</feature>
<dbReference type="Proteomes" id="UP000000753">
    <property type="component" value="Chromosome"/>
</dbReference>
<dbReference type="eggNOG" id="COG0583">
    <property type="taxonomic scope" value="Bacteria"/>
</dbReference>
<reference evidence="6 7" key="1">
    <citation type="journal article" date="2008" name="PLoS ONE">
        <title>Environmental adaptation: genomic analysis of the piezotolerant and psychrotolerant deep-sea iron reducing bacterium Shewanella piezotolerans WP3.</title>
        <authorList>
            <person name="Wang F."/>
            <person name="Wang J."/>
            <person name="Jian H."/>
            <person name="Zhang B."/>
            <person name="Li S."/>
            <person name="Wang F."/>
            <person name="Zeng X."/>
            <person name="Gao L."/>
            <person name="Bartlett D.H."/>
            <person name="Yu J."/>
            <person name="Hu S."/>
            <person name="Xiao X."/>
        </authorList>
    </citation>
    <scope>NUCLEOTIDE SEQUENCE [LARGE SCALE GENOMIC DNA]</scope>
    <source>
        <strain evidence="7">WP3 / JCM 13877</strain>
    </source>
</reference>
<dbReference type="PANTHER" id="PTHR30126">
    <property type="entry name" value="HTH-TYPE TRANSCRIPTIONAL REGULATOR"/>
    <property type="match status" value="1"/>
</dbReference>
<dbReference type="STRING" id="225849.swp_4540"/>
<dbReference type="EMBL" id="CP000472">
    <property type="protein sequence ID" value="ACJ31183.1"/>
    <property type="molecule type" value="Genomic_DNA"/>
</dbReference>
<dbReference type="Pfam" id="PF00126">
    <property type="entry name" value="HTH_1"/>
    <property type="match status" value="1"/>
</dbReference>
<proteinExistence type="inferred from homology"/>
<dbReference type="KEGG" id="swp:swp_4540"/>
<dbReference type="SUPFAM" id="SSF53850">
    <property type="entry name" value="Periplasmic binding protein-like II"/>
    <property type="match status" value="1"/>
</dbReference>
<evidence type="ECO:0000256" key="2">
    <source>
        <dbReference type="ARBA" id="ARBA00023015"/>
    </source>
</evidence>
<evidence type="ECO:0000313" key="7">
    <source>
        <dbReference type="Proteomes" id="UP000000753"/>
    </source>
</evidence>
<dbReference type="InterPro" id="IPR036388">
    <property type="entry name" value="WH-like_DNA-bd_sf"/>
</dbReference>
<dbReference type="PANTHER" id="PTHR30126:SF91">
    <property type="entry name" value="LYSR FAMILY TRANSCRIPTIONAL REGULATOR"/>
    <property type="match status" value="1"/>
</dbReference>
<dbReference type="AlphaFoldDB" id="B8CUJ1"/>
<dbReference type="GO" id="GO:0003700">
    <property type="term" value="F:DNA-binding transcription factor activity"/>
    <property type="evidence" value="ECO:0007669"/>
    <property type="project" value="InterPro"/>
</dbReference>
<evidence type="ECO:0000259" key="5">
    <source>
        <dbReference type="PROSITE" id="PS50931"/>
    </source>
</evidence>